<protein>
    <recommendedName>
        <fullName evidence="3">Tenascin X</fullName>
    </recommendedName>
</protein>
<organism evidence="1 2">
    <name type="scientific">Tieghemostelium lacteum</name>
    <name type="common">Slime mold</name>
    <name type="synonym">Dictyostelium lacteum</name>
    <dbReference type="NCBI Taxonomy" id="361077"/>
    <lineage>
        <taxon>Eukaryota</taxon>
        <taxon>Amoebozoa</taxon>
        <taxon>Evosea</taxon>
        <taxon>Eumycetozoa</taxon>
        <taxon>Dictyostelia</taxon>
        <taxon>Dictyosteliales</taxon>
        <taxon>Raperosteliaceae</taxon>
        <taxon>Tieghemostelium</taxon>
    </lineage>
</organism>
<accession>A0A151ZGP0</accession>
<dbReference type="EMBL" id="LODT01000028">
    <property type="protein sequence ID" value="KYQ93095.1"/>
    <property type="molecule type" value="Genomic_DNA"/>
</dbReference>
<comment type="caution">
    <text evidence="1">The sequence shown here is derived from an EMBL/GenBank/DDBJ whole genome shotgun (WGS) entry which is preliminary data.</text>
</comment>
<dbReference type="InParanoid" id="A0A151ZGP0"/>
<dbReference type="AlphaFoldDB" id="A0A151ZGP0"/>
<gene>
    <name evidence="1" type="ORF">DLAC_05718</name>
</gene>
<proteinExistence type="predicted"/>
<dbReference type="PANTHER" id="PTHR34284:SF1">
    <property type="entry name" value="FG-GAP REPEAT-CONTAINING PROTEIN"/>
    <property type="match status" value="1"/>
</dbReference>
<dbReference type="SUPFAM" id="SSF69318">
    <property type="entry name" value="Integrin alpha N-terminal domain"/>
    <property type="match status" value="1"/>
</dbReference>
<evidence type="ECO:0008006" key="3">
    <source>
        <dbReference type="Google" id="ProtNLM"/>
    </source>
</evidence>
<dbReference type="InterPro" id="IPR028994">
    <property type="entry name" value="Integrin_alpha_N"/>
</dbReference>
<sequence>MYQDSVLDSLPHHWSSNYDTKLELKHFSRKQTNTMKQQNAASSVYMDINGDGILDQMHSITSTNPDSNPLLFKGSQCLGLANDCKLSTCPPTFIRNPETGELEVVHIVSNGMATSISPKGIENWKTDTNVQWDHTQEPYPYASVQPFSFYSQGHKSNVLVVGSSSMAILDNYGEVMITLSKMNEKTTLTRLVDTYNPVLAPPVIGDLNNDGYSDIILNTLHGYKVYNQTEILYF</sequence>
<name>A0A151ZGP0_TIELA</name>
<evidence type="ECO:0000313" key="2">
    <source>
        <dbReference type="Proteomes" id="UP000076078"/>
    </source>
</evidence>
<dbReference type="PANTHER" id="PTHR34284">
    <property type="entry name" value="FG-GAP REPEAT-CONTAINING PROTEIN"/>
    <property type="match status" value="1"/>
</dbReference>
<dbReference type="Proteomes" id="UP000076078">
    <property type="component" value="Unassembled WGS sequence"/>
</dbReference>
<reference evidence="1 2" key="1">
    <citation type="submission" date="2015-12" db="EMBL/GenBank/DDBJ databases">
        <title>Dictyostelia acquired genes for synthesis and detection of signals that induce cell-type specialization by lateral gene transfer from prokaryotes.</title>
        <authorList>
            <person name="Gloeckner G."/>
            <person name="Schaap P."/>
        </authorList>
    </citation>
    <scope>NUCLEOTIDE SEQUENCE [LARGE SCALE GENOMIC DNA]</scope>
    <source>
        <strain evidence="1 2">TK</strain>
    </source>
</reference>
<dbReference type="OrthoDB" id="270568at2759"/>
<evidence type="ECO:0000313" key="1">
    <source>
        <dbReference type="EMBL" id="KYQ93095.1"/>
    </source>
</evidence>
<keyword evidence="2" id="KW-1185">Reference proteome</keyword>